<evidence type="ECO:0000259" key="2">
    <source>
        <dbReference type="Pfam" id="PF00535"/>
    </source>
</evidence>
<dbReference type="InterPro" id="IPR043148">
    <property type="entry name" value="TagF_C"/>
</dbReference>
<dbReference type="Pfam" id="PF04464">
    <property type="entry name" value="Glyphos_transf"/>
    <property type="match status" value="1"/>
</dbReference>
<dbReference type="RefSeq" id="WP_283075811.1">
    <property type="nucleotide sequence ID" value="NZ_CP121671.1"/>
</dbReference>
<dbReference type="InterPro" id="IPR001173">
    <property type="entry name" value="Glyco_trans_2-like"/>
</dbReference>
<dbReference type="Pfam" id="PF00535">
    <property type="entry name" value="Glycos_transf_2"/>
    <property type="match status" value="1"/>
</dbReference>
<dbReference type="PANTHER" id="PTHR22916:SF3">
    <property type="entry name" value="UDP-GLCNAC:BETAGAL BETA-1,3-N-ACETYLGLUCOSAMINYLTRANSFERASE-LIKE PROTEIN 1"/>
    <property type="match status" value="1"/>
</dbReference>
<comment type="similarity">
    <text evidence="1">Belongs to the glycosyltransferase 2 family.</text>
</comment>
<dbReference type="SUPFAM" id="SSF53448">
    <property type="entry name" value="Nucleotide-diphospho-sugar transferases"/>
    <property type="match status" value="1"/>
</dbReference>
<dbReference type="InterPro" id="IPR007554">
    <property type="entry name" value="Glycerophosphate_synth"/>
</dbReference>
<protein>
    <submittedName>
        <fullName evidence="3">CDP-glycerol glycerophosphotransferase family protein</fullName>
    </submittedName>
</protein>
<evidence type="ECO:0000313" key="3">
    <source>
        <dbReference type="EMBL" id="WFT73804.1"/>
    </source>
</evidence>
<keyword evidence="4" id="KW-1185">Reference proteome</keyword>
<dbReference type="InterPro" id="IPR029044">
    <property type="entry name" value="Nucleotide-diphossugar_trans"/>
</dbReference>
<accession>A0ABY8IWY9</accession>
<organism evidence="3 4">
    <name type="scientific">Halobacillus naozhouensis</name>
    <dbReference type="NCBI Taxonomy" id="554880"/>
    <lineage>
        <taxon>Bacteria</taxon>
        <taxon>Bacillati</taxon>
        <taxon>Bacillota</taxon>
        <taxon>Bacilli</taxon>
        <taxon>Bacillales</taxon>
        <taxon>Bacillaceae</taxon>
        <taxon>Halobacillus</taxon>
    </lineage>
</organism>
<reference evidence="3 4" key="1">
    <citation type="submission" date="2023-04" db="EMBL/GenBank/DDBJ databases">
        <title>Genome sequence of Halobacillus naozhouensis KACC 21980.</title>
        <authorList>
            <person name="Kim S."/>
            <person name="Heo J."/>
            <person name="Kwon S.-W."/>
        </authorList>
    </citation>
    <scope>NUCLEOTIDE SEQUENCE [LARGE SCALE GENOMIC DNA]</scope>
    <source>
        <strain evidence="3 4">KCTC 13234</strain>
    </source>
</reference>
<dbReference type="Gene3D" id="3.90.550.10">
    <property type="entry name" value="Spore Coat Polysaccharide Biosynthesis Protein SpsA, Chain A"/>
    <property type="match status" value="1"/>
</dbReference>
<proteinExistence type="inferred from homology"/>
<evidence type="ECO:0000313" key="4">
    <source>
        <dbReference type="Proteomes" id="UP001221597"/>
    </source>
</evidence>
<dbReference type="PANTHER" id="PTHR22916">
    <property type="entry name" value="GLYCOSYLTRANSFERASE"/>
    <property type="match status" value="1"/>
</dbReference>
<feature type="domain" description="Glycosyltransferase 2-like" evidence="2">
    <location>
        <begin position="34"/>
        <end position="172"/>
    </location>
</feature>
<sequence length="918" mass="107512">MKQGIYKSTINEYENKLAYKYRFPNANESEFLFSIIIPVYNVEDYIGETIQSVIDQTLDFETHVQIILVNDGSPDNSEEVCLRYSEQYPNNVYYVKKDNGGVSSARNKGIEFVKGKYVNFLDSDDILKEDALEKVYRFFTKNTEKIDVVCLPIYYFEAKKGLHMLSDKFDKTRIIDINETPNKIQLHVSSTFITAEQATLYRFDENLKYGEDAKYINQIILNKEAYGVLSNTKYFYRVRNSQTSAIQNSSSSKAWYNESLVHFSLALIKDALDRWGTVPKYLQHVIMYDLQWKFRVKELPTSVLSEEDQQQFVSLIQDVLFYIDSDVINNQKYINFHLKLFALKLKYLNSEDSLLKKVVLKDSIHLYFNGSLINRLEDQKVYINTMEINNNKILVEGMFASAFDANECQISLLVNDQEYNTVQVDRPLSDVKVWGITVKKIHGFKYEIPINGTRATNDVKFKINVDGTERVLGYKLGKHVKFSKKVPSYYAKDKLIIFPGKEKLVVVPHTFFKRIKKEAGMAKRLYHLSKKKSGAKKGLAVRLLYYAISPLLANQNIYLFMDRIDKADDNAEVLFRHVVNQDDGIKKYFVISKKSSDFERMKKYGKVIPYGTYYHKLMLMFTNKFISSHADEVIINPFQSMKVYYKDLLNYDYVFLQHGVTQNDLSGWLNKYQKNIKLFVCASPYEKNSIVNGKYGYTEKEVKLTGFPRHDRLIDKSNKQIVIMPTWRQNIASKLDNNFQRVYNEGFAHTEYFKMYNSLINDQELIRKAKEKNYSIKFVIHPSLKEQIQDFDEKDDIVEVVNPDDVTYNKLFNESSLMITDYSSVAFDFAYLRKPVIYFQFDQEEFHSGHFSSGYFEYENMGFGPVINTLPEIISEVKNYLDSDCKLPDNYRERIDEFFEHSDQNNSVRVYESIKEIQ</sequence>
<evidence type="ECO:0000256" key="1">
    <source>
        <dbReference type="ARBA" id="ARBA00006739"/>
    </source>
</evidence>
<dbReference type="SUPFAM" id="SSF53756">
    <property type="entry name" value="UDP-Glycosyltransferase/glycogen phosphorylase"/>
    <property type="match status" value="1"/>
</dbReference>
<dbReference type="EMBL" id="CP121671">
    <property type="protein sequence ID" value="WFT73804.1"/>
    <property type="molecule type" value="Genomic_DNA"/>
</dbReference>
<dbReference type="CDD" id="cd00761">
    <property type="entry name" value="Glyco_tranf_GTA_type"/>
    <property type="match status" value="1"/>
</dbReference>
<dbReference type="Proteomes" id="UP001221597">
    <property type="component" value="Chromosome"/>
</dbReference>
<name>A0ABY8IWY9_9BACI</name>
<dbReference type="Gene3D" id="3.40.50.12580">
    <property type="match status" value="1"/>
</dbReference>
<gene>
    <name evidence="3" type="ORF">P9989_15715</name>
</gene>